<feature type="compositionally biased region" description="Polar residues" evidence="10">
    <location>
        <begin position="352"/>
        <end position="362"/>
    </location>
</feature>
<dbReference type="GO" id="GO:0071555">
    <property type="term" value="P:cell wall organization"/>
    <property type="evidence" value="ECO:0007669"/>
    <property type="project" value="UniProtKB-KW"/>
</dbReference>
<keyword evidence="14" id="KW-1185">Reference proteome</keyword>
<feature type="active site" description="Acyl-ester intermediate" evidence="7">
    <location>
        <position position="64"/>
    </location>
</feature>
<dbReference type="PANTHER" id="PTHR21581">
    <property type="entry name" value="D-ALANYL-D-ALANINE CARBOXYPEPTIDASE"/>
    <property type="match status" value="1"/>
</dbReference>
<feature type="region of interest" description="Disordered" evidence="10">
    <location>
        <begin position="336"/>
        <end position="410"/>
    </location>
</feature>
<protein>
    <submittedName>
        <fullName evidence="13">D-alanyl-D-alanine carboxypeptidase dacB</fullName>
        <ecNumber evidence="13">3.4.16.4</ecNumber>
    </submittedName>
</protein>
<dbReference type="eggNOG" id="COG1686">
    <property type="taxonomic scope" value="Bacteria"/>
</dbReference>
<dbReference type="InterPro" id="IPR018044">
    <property type="entry name" value="Peptidase_S11"/>
</dbReference>
<evidence type="ECO:0000259" key="12">
    <source>
        <dbReference type="Pfam" id="PF00768"/>
    </source>
</evidence>
<dbReference type="AlphaFoldDB" id="A0A239U203"/>
<keyword evidence="13" id="KW-0645">Protease</keyword>
<feature type="compositionally biased region" description="Polar residues" evidence="10">
    <location>
        <begin position="389"/>
        <end position="399"/>
    </location>
</feature>
<keyword evidence="6" id="KW-0961">Cell wall biogenesis/degradation</keyword>
<feature type="compositionally biased region" description="Basic and acidic residues" evidence="10">
    <location>
        <begin position="336"/>
        <end position="351"/>
    </location>
</feature>
<feature type="active site" evidence="7">
    <location>
        <position position="116"/>
    </location>
</feature>
<keyword evidence="5" id="KW-0573">Peptidoglycan synthesis</keyword>
<dbReference type="GeneID" id="78507873"/>
<name>A0A239U203_9FIRM</name>
<evidence type="ECO:0000256" key="7">
    <source>
        <dbReference type="PIRSR" id="PIRSR618044-1"/>
    </source>
</evidence>
<keyword evidence="2 11" id="KW-0732">Signal</keyword>
<evidence type="ECO:0000256" key="11">
    <source>
        <dbReference type="SAM" id="SignalP"/>
    </source>
</evidence>
<evidence type="ECO:0000256" key="2">
    <source>
        <dbReference type="ARBA" id="ARBA00022729"/>
    </source>
</evidence>
<dbReference type="InterPro" id="IPR012338">
    <property type="entry name" value="Beta-lactam/transpept-like"/>
</dbReference>
<dbReference type="PRINTS" id="PR00725">
    <property type="entry name" value="DADACBPTASE1"/>
</dbReference>
<dbReference type="PANTHER" id="PTHR21581:SF33">
    <property type="entry name" value="D-ALANYL-D-ALANINE CARBOXYPEPTIDASE DACB"/>
    <property type="match status" value="1"/>
</dbReference>
<evidence type="ECO:0000256" key="3">
    <source>
        <dbReference type="ARBA" id="ARBA00022801"/>
    </source>
</evidence>
<feature type="domain" description="Peptidase S11 D-alanyl-D-alanine carboxypeptidase A N-terminal" evidence="12">
    <location>
        <begin position="30"/>
        <end position="252"/>
    </location>
</feature>
<organism evidence="13 14">
    <name type="scientific">Megamonas hypermegale</name>
    <dbReference type="NCBI Taxonomy" id="158847"/>
    <lineage>
        <taxon>Bacteria</taxon>
        <taxon>Bacillati</taxon>
        <taxon>Bacillota</taxon>
        <taxon>Negativicutes</taxon>
        <taxon>Selenomonadales</taxon>
        <taxon>Selenomonadaceae</taxon>
        <taxon>Megamonas</taxon>
    </lineage>
</organism>
<comment type="similarity">
    <text evidence="1 9">Belongs to the peptidase S11 family.</text>
</comment>
<proteinExistence type="inferred from homology"/>
<evidence type="ECO:0000256" key="10">
    <source>
        <dbReference type="SAM" id="MobiDB-lite"/>
    </source>
</evidence>
<evidence type="ECO:0000256" key="4">
    <source>
        <dbReference type="ARBA" id="ARBA00022960"/>
    </source>
</evidence>
<dbReference type="SUPFAM" id="SSF56601">
    <property type="entry name" value="beta-lactamase/transpeptidase-like"/>
    <property type="match status" value="1"/>
</dbReference>
<dbReference type="EMBL" id="LT906446">
    <property type="protein sequence ID" value="SNV03872.1"/>
    <property type="molecule type" value="Genomic_DNA"/>
</dbReference>
<dbReference type="RefSeq" id="WP_027889043.1">
    <property type="nucleotide sequence ID" value="NZ_JACJLZ010000011.1"/>
</dbReference>
<keyword evidence="3 13" id="KW-0378">Hydrolase</keyword>
<feature type="signal peptide" evidence="11">
    <location>
        <begin position="1"/>
        <end position="24"/>
    </location>
</feature>
<sequence>MFLKKKISALLISFMLIFSAMAAAAPLPNPDTGAVSACLIDADDNGVLYGKDEDRIMPPASTTKIMTAIIALESGKLDEPLVISRNAVNTEPSSLGLRMGDQITLREALAGMLLVSGNDAAVAVAETVAGSVPEFAKMMNDKAQELGAYRTHFVNPHGLTAQGHYSTAHDMAIIASYAMKNPLFREMVGRTSYNMKYMDGSTKYVTTTNRFLKSGFPGANGIKTGFTNAAGDCLVASATRGLKTMIAVFYNDDYRWDDAPAWLEFGFSFYDASELQDRTVVKPSTIKLNKITEQRIKYSRETNKNLAALDAAIASKAKNLNGETVNDADVVQQPVEEKVEKQETKVKDTNTTKKIVTNTEASNDVDDNINNGRNNNEENVETASDVATDVSTSETTAPEETNPLLAQYVY</sequence>
<feature type="active site" description="Acyl-ester intermediate" evidence="7">
    <location>
        <position position="61"/>
    </location>
</feature>
<dbReference type="InterPro" id="IPR001967">
    <property type="entry name" value="Peptidase_S11_N"/>
</dbReference>
<evidence type="ECO:0000256" key="1">
    <source>
        <dbReference type="ARBA" id="ARBA00007164"/>
    </source>
</evidence>
<dbReference type="Pfam" id="PF00768">
    <property type="entry name" value="Peptidase_S11"/>
    <property type="match status" value="1"/>
</dbReference>
<evidence type="ECO:0000313" key="13">
    <source>
        <dbReference type="EMBL" id="SNV03872.1"/>
    </source>
</evidence>
<dbReference type="GO" id="GO:0008360">
    <property type="term" value="P:regulation of cell shape"/>
    <property type="evidence" value="ECO:0007669"/>
    <property type="project" value="UniProtKB-KW"/>
</dbReference>
<gene>
    <name evidence="13" type="primary">dacB_1</name>
    <name evidence="13" type="ORF">SAMEA4364220_01886</name>
</gene>
<keyword evidence="4" id="KW-0133">Cell shape</keyword>
<feature type="binding site" evidence="8">
    <location>
        <position position="223"/>
    </location>
    <ligand>
        <name>substrate</name>
    </ligand>
</feature>
<evidence type="ECO:0000256" key="6">
    <source>
        <dbReference type="ARBA" id="ARBA00023316"/>
    </source>
</evidence>
<evidence type="ECO:0000313" key="14">
    <source>
        <dbReference type="Proteomes" id="UP000215383"/>
    </source>
</evidence>
<accession>A0A239U203</accession>
<dbReference type="GO" id="GO:0009002">
    <property type="term" value="F:serine-type D-Ala-D-Ala carboxypeptidase activity"/>
    <property type="evidence" value="ECO:0007669"/>
    <property type="project" value="UniProtKB-EC"/>
</dbReference>
<evidence type="ECO:0000256" key="8">
    <source>
        <dbReference type="PIRSR" id="PIRSR618044-2"/>
    </source>
</evidence>
<evidence type="ECO:0000256" key="9">
    <source>
        <dbReference type="RuleBase" id="RU004016"/>
    </source>
</evidence>
<evidence type="ECO:0000256" key="5">
    <source>
        <dbReference type="ARBA" id="ARBA00022984"/>
    </source>
</evidence>
<dbReference type="Proteomes" id="UP000215383">
    <property type="component" value="Chromosome 1"/>
</dbReference>
<dbReference type="GO" id="GO:0006508">
    <property type="term" value="P:proteolysis"/>
    <property type="evidence" value="ECO:0007669"/>
    <property type="project" value="InterPro"/>
</dbReference>
<keyword evidence="13" id="KW-0121">Carboxypeptidase</keyword>
<dbReference type="GO" id="GO:0009252">
    <property type="term" value="P:peptidoglycan biosynthetic process"/>
    <property type="evidence" value="ECO:0007669"/>
    <property type="project" value="UniProtKB-KW"/>
</dbReference>
<dbReference type="Gene3D" id="3.40.710.10">
    <property type="entry name" value="DD-peptidase/beta-lactamase superfamily"/>
    <property type="match status" value="1"/>
</dbReference>
<reference evidence="13 14" key="1">
    <citation type="submission" date="2017-06" db="EMBL/GenBank/DDBJ databases">
        <authorList>
            <consortium name="Pathogen Informatics"/>
        </authorList>
    </citation>
    <scope>NUCLEOTIDE SEQUENCE [LARGE SCALE GENOMIC DNA]</scope>
    <source>
        <strain evidence="13 14">NCTC10570</strain>
    </source>
</reference>
<dbReference type="EC" id="3.4.16.4" evidence="13"/>
<feature type="chain" id="PRO_5011272904" evidence="11">
    <location>
        <begin position="25"/>
        <end position="410"/>
    </location>
</feature>